<dbReference type="AlphaFoldDB" id="A0A7W8E2T7"/>
<accession>A0A7W8E2T7</accession>
<keyword evidence="6" id="KW-0732">Signal</keyword>
<feature type="signal peptide" evidence="6">
    <location>
        <begin position="1"/>
        <end position="18"/>
    </location>
</feature>
<evidence type="ECO:0000313" key="8">
    <source>
        <dbReference type="Proteomes" id="UP000540989"/>
    </source>
</evidence>
<dbReference type="PANTHER" id="PTHR34983:SF1">
    <property type="entry name" value="ARABINOGALACTAN ENDO-BETA-1,4-GALACTANASE A"/>
    <property type="match status" value="1"/>
</dbReference>
<dbReference type="Pfam" id="PF07745">
    <property type="entry name" value="Glyco_hydro_53"/>
    <property type="match status" value="1"/>
</dbReference>
<dbReference type="GO" id="GO:0031218">
    <property type="term" value="F:arabinogalactan endo-1,4-beta-galactosidase activity"/>
    <property type="evidence" value="ECO:0007669"/>
    <property type="project" value="UniProtKB-EC"/>
</dbReference>
<dbReference type="SUPFAM" id="SSF51445">
    <property type="entry name" value="(Trans)glycosidases"/>
    <property type="match status" value="1"/>
</dbReference>
<dbReference type="PANTHER" id="PTHR34983">
    <property type="entry name" value="ARABINOGALACTAN ENDO-BETA-1,4-GALACTANASE A"/>
    <property type="match status" value="1"/>
</dbReference>
<feature type="chain" id="PRO_5031596633" description="Arabinogalactan endo-beta-1,4-galactanase" evidence="6">
    <location>
        <begin position="19"/>
        <end position="358"/>
    </location>
</feature>
<evidence type="ECO:0000256" key="1">
    <source>
        <dbReference type="ARBA" id="ARBA00001695"/>
    </source>
</evidence>
<evidence type="ECO:0000256" key="6">
    <source>
        <dbReference type="RuleBase" id="RU361192"/>
    </source>
</evidence>
<dbReference type="Proteomes" id="UP000540989">
    <property type="component" value="Unassembled WGS sequence"/>
</dbReference>
<comment type="caution">
    <text evidence="7">The sequence shown here is derived from an EMBL/GenBank/DDBJ whole genome shotgun (WGS) entry which is preliminary data.</text>
</comment>
<proteinExistence type="inferred from homology"/>
<reference evidence="7 8" key="1">
    <citation type="submission" date="2020-08" db="EMBL/GenBank/DDBJ databases">
        <title>Genomic Encyclopedia of Type Strains, Phase IV (KMG-V): Genome sequencing to study the core and pangenomes of soil and plant-associated prokaryotes.</title>
        <authorList>
            <person name="Whitman W."/>
        </authorList>
    </citation>
    <scope>NUCLEOTIDE SEQUENCE [LARGE SCALE GENOMIC DNA]</scope>
    <source>
        <strain evidence="7 8">M8UP14</strain>
    </source>
</reference>
<gene>
    <name evidence="7" type="ORF">HDF16_001943</name>
</gene>
<keyword evidence="5 6" id="KW-0326">Glycosidase</keyword>
<dbReference type="InterPro" id="IPR011683">
    <property type="entry name" value="Glyco_hydro_53"/>
</dbReference>
<evidence type="ECO:0000313" key="7">
    <source>
        <dbReference type="EMBL" id="MBB5057258.1"/>
    </source>
</evidence>
<dbReference type="GO" id="GO:0015926">
    <property type="term" value="F:glucosidase activity"/>
    <property type="evidence" value="ECO:0007669"/>
    <property type="project" value="InterPro"/>
</dbReference>
<comment type="catalytic activity">
    <reaction evidence="1 6">
        <text>The enzyme specifically hydrolyzes (1-&gt;4)-beta-D-galactosidic linkages in type I arabinogalactans.</text>
        <dbReference type="EC" id="3.2.1.89"/>
    </reaction>
</comment>
<evidence type="ECO:0000256" key="5">
    <source>
        <dbReference type="ARBA" id="ARBA00023295"/>
    </source>
</evidence>
<dbReference type="Gene3D" id="3.20.20.80">
    <property type="entry name" value="Glycosidases"/>
    <property type="match status" value="1"/>
</dbReference>
<protein>
    <recommendedName>
        <fullName evidence="3 6">Arabinogalactan endo-beta-1,4-galactanase</fullName>
        <ecNumber evidence="3 6">3.2.1.89</ecNumber>
    </recommendedName>
</protein>
<name>A0A7W8E2T7_9BACT</name>
<dbReference type="EC" id="3.2.1.89" evidence="3 6"/>
<evidence type="ECO:0000256" key="4">
    <source>
        <dbReference type="ARBA" id="ARBA00022801"/>
    </source>
</evidence>
<dbReference type="RefSeq" id="WP_184215864.1">
    <property type="nucleotide sequence ID" value="NZ_JACHIP010000002.1"/>
</dbReference>
<organism evidence="7 8">
    <name type="scientific">Granulicella aggregans</name>
    <dbReference type="NCBI Taxonomy" id="474949"/>
    <lineage>
        <taxon>Bacteria</taxon>
        <taxon>Pseudomonadati</taxon>
        <taxon>Acidobacteriota</taxon>
        <taxon>Terriglobia</taxon>
        <taxon>Terriglobales</taxon>
        <taxon>Acidobacteriaceae</taxon>
        <taxon>Granulicella</taxon>
    </lineage>
</organism>
<dbReference type="EMBL" id="JACHIP010000002">
    <property type="protein sequence ID" value="MBB5057258.1"/>
    <property type="molecule type" value="Genomic_DNA"/>
</dbReference>
<keyword evidence="4 6" id="KW-0378">Hydrolase</keyword>
<sequence>MRLSSVLLLFGLPLTPLAAQSGGAPVSAPKDHAAARAPYFIAGADVSFLRDLESKGVVFKDGGQAKPGLEILRSHGYNWIRLRIMNEPSPLPNTLAYTLAEAKAAKALGFRLLLDFHYSDDWADPEHERTPKAWAKLSHDELVKAVFNFSRDTVTAFRLQGTMPDMVQVGNEVTAGMLWPDGRLPDRWEQFAELVTAGVRGVEAGKGDLPRPAIMIHIDRGGDIERTQWFYDHLIVNHVPFDVIGQSYYPWWQGSLEDLRKNLAFMATRYKKPIVLAETAYDWHYGEDFSGKKREFPETPEGQREYLAAVVEVVKQTPNGLGRGVFWWEPMADGAIAKRGIFDDEHNALPVIQVFDRP</sequence>
<evidence type="ECO:0000256" key="2">
    <source>
        <dbReference type="ARBA" id="ARBA00010687"/>
    </source>
</evidence>
<dbReference type="GO" id="GO:0045490">
    <property type="term" value="P:pectin catabolic process"/>
    <property type="evidence" value="ECO:0007669"/>
    <property type="project" value="TreeGrafter"/>
</dbReference>
<comment type="similarity">
    <text evidence="2 6">Belongs to the glycosyl hydrolase 53 family.</text>
</comment>
<keyword evidence="8" id="KW-1185">Reference proteome</keyword>
<dbReference type="InterPro" id="IPR017853">
    <property type="entry name" value="GH"/>
</dbReference>
<evidence type="ECO:0000256" key="3">
    <source>
        <dbReference type="ARBA" id="ARBA00012556"/>
    </source>
</evidence>